<dbReference type="InterPro" id="IPR036554">
    <property type="entry name" value="GHMP_kinase_C_sf"/>
</dbReference>
<reference evidence="13" key="1">
    <citation type="journal article" date="2021" name="PeerJ">
        <title>Extensive microbial diversity within the chicken gut microbiome revealed by metagenomics and culture.</title>
        <authorList>
            <person name="Gilroy R."/>
            <person name="Ravi A."/>
            <person name="Getino M."/>
            <person name="Pursley I."/>
            <person name="Horton D.L."/>
            <person name="Alikhan N.F."/>
            <person name="Baker D."/>
            <person name="Gharbi K."/>
            <person name="Hall N."/>
            <person name="Watson M."/>
            <person name="Adriaenssens E.M."/>
            <person name="Foster-Nyarko E."/>
            <person name="Jarju S."/>
            <person name="Secka A."/>
            <person name="Antonio M."/>
            <person name="Oren A."/>
            <person name="Chaudhuri R.R."/>
            <person name="La Ragione R."/>
            <person name="Hildebrand F."/>
            <person name="Pallen M.J."/>
        </authorList>
    </citation>
    <scope>NUCLEOTIDE SEQUENCE</scope>
    <source>
        <strain evidence="13">ChiHjej13B12-24818</strain>
    </source>
</reference>
<dbReference type="AlphaFoldDB" id="A0A9D2LFZ9"/>
<evidence type="ECO:0000256" key="8">
    <source>
        <dbReference type="ARBA" id="ARBA00032554"/>
    </source>
</evidence>
<feature type="active site" evidence="9">
    <location>
        <position position="45"/>
    </location>
</feature>
<proteinExistence type="inferred from homology"/>
<dbReference type="EMBL" id="DWZH01000128">
    <property type="protein sequence ID" value="HJB11894.1"/>
    <property type="molecule type" value="Genomic_DNA"/>
</dbReference>
<keyword evidence="4 9" id="KW-0808">Transferase</keyword>
<evidence type="ECO:0000313" key="13">
    <source>
        <dbReference type="EMBL" id="HJB11894.1"/>
    </source>
</evidence>
<dbReference type="PIRSF" id="PIRSF010376">
    <property type="entry name" value="IspE"/>
    <property type="match status" value="1"/>
</dbReference>
<evidence type="ECO:0000259" key="11">
    <source>
        <dbReference type="Pfam" id="PF00288"/>
    </source>
</evidence>
<dbReference type="InterPro" id="IPR020568">
    <property type="entry name" value="Ribosomal_Su5_D2-typ_SF"/>
</dbReference>
<evidence type="ECO:0000256" key="2">
    <source>
        <dbReference type="ARBA" id="ARBA00012052"/>
    </source>
</evidence>
<evidence type="ECO:0000256" key="6">
    <source>
        <dbReference type="ARBA" id="ARBA00022777"/>
    </source>
</evidence>
<comment type="function">
    <text evidence="9">Catalyzes the phosphorylation of the position 2 hydroxy group of 4-diphosphocytidyl-2C-methyl-D-erythritol.</text>
</comment>
<dbReference type="InterPro" id="IPR004424">
    <property type="entry name" value="IspE"/>
</dbReference>
<feature type="binding site" evidence="9">
    <location>
        <begin position="130"/>
        <end position="140"/>
    </location>
    <ligand>
        <name>ATP</name>
        <dbReference type="ChEBI" id="CHEBI:30616"/>
    </ligand>
</feature>
<evidence type="ECO:0000256" key="5">
    <source>
        <dbReference type="ARBA" id="ARBA00022741"/>
    </source>
</evidence>
<evidence type="ECO:0000256" key="10">
    <source>
        <dbReference type="SAM" id="MobiDB-lite"/>
    </source>
</evidence>
<dbReference type="InterPro" id="IPR014721">
    <property type="entry name" value="Ribsml_uS5_D2-typ_fold_subgr"/>
</dbReference>
<comment type="similarity">
    <text evidence="1 9">Belongs to the GHMP kinase family. IspE subfamily.</text>
</comment>
<dbReference type="PANTHER" id="PTHR43527">
    <property type="entry name" value="4-DIPHOSPHOCYTIDYL-2-C-METHYL-D-ERYTHRITOL KINASE, CHLOROPLASTIC"/>
    <property type="match status" value="1"/>
</dbReference>
<feature type="region of interest" description="Disordered" evidence="10">
    <location>
        <begin position="1"/>
        <end position="29"/>
    </location>
</feature>
<keyword evidence="9" id="KW-0414">Isoprene biosynthesis</keyword>
<dbReference type="GO" id="GO:0050515">
    <property type="term" value="F:4-(cytidine 5'-diphospho)-2-C-methyl-D-erythritol kinase activity"/>
    <property type="evidence" value="ECO:0007669"/>
    <property type="project" value="UniProtKB-UniRule"/>
</dbReference>
<dbReference type="SUPFAM" id="SSF55060">
    <property type="entry name" value="GHMP Kinase, C-terminal domain"/>
    <property type="match status" value="1"/>
</dbReference>
<dbReference type="GO" id="GO:0016114">
    <property type="term" value="P:terpenoid biosynthetic process"/>
    <property type="evidence" value="ECO:0007669"/>
    <property type="project" value="UniProtKB-UniRule"/>
</dbReference>
<keyword evidence="5 9" id="KW-0547">Nucleotide-binding</keyword>
<sequence length="338" mass="34650">MTSRLPGPASAGDRRSARTPLTALGDLSQPVPERPRRVVVRAPGKLNLSLAVGAVDERGYHSLATVFQAVDLYETVTAVQAEEMSLVIDAEVSGEVPVDASNLALRAAELLRTELGVRAAAALHVHKQVPIAGGMGGGSADAAATLIALDRLWGLQLGGEQLRALGARLGADVPFAMLGHTALGRGNGGELTTVLTHGDWTWLLAVPGGHLSTPAVYRRHDEIAAAVGRRLAQRPEIDARQLLALSSGNAELLGSTLHNDLQSAAFALHLGLEPVVEAAERAGALGAIVSGSGPTVAALARDPGHAESIASALRAGGLVDDCFVARGSAPGASILEES</sequence>
<evidence type="ECO:0000259" key="12">
    <source>
        <dbReference type="Pfam" id="PF08544"/>
    </source>
</evidence>
<dbReference type="InterPro" id="IPR006204">
    <property type="entry name" value="GHMP_kinase_N_dom"/>
</dbReference>
<comment type="catalytic activity">
    <reaction evidence="9">
        <text>4-CDP-2-C-methyl-D-erythritol + ATP = 4-CDP-2-C-methyl-D-erythritol 2-phosphate + ADP + H(+)</text>
        <dbReference type="Rhea" id="RHEA:18437"/>
        <dbReference type="ChEBI" id="CHEBI:15378"/>
        <dbReference type="ChEBI" id="CHEBI:30616"/>
        <dbReference type="ChEBI" id="CHEBI:57823"/>
        <dbReference type="ChEBI" id="CHEBI:57919"/>
        <dbReference type="ChEBI" id="CHEBI:456216"/>
        <dbReference type="EC" id="2.7.1.148"/>
    </reaction>
</comment>
<gene>
    <name evidence="9" type="primary">ispE</name>
    <name evidence="13" type="ORF">H9786_15455</name>
</gene>
<dbReference type="Gene3D" id="3.30.70.890">
    <property type="entry name" value="GHMP kinase, C-terminal domain"/>
    <property type="match status" value="1"/>
</dbReference>
<evidence type="ECO:0000256" key="4">
    <source>
        <dbReference type="ARBA" id="ARBA00022679"/>
    </source>
</evidence>
<evidence type="ECO:0000313" key="14">
    <source>
        <dbReference type="Proteomes" id="UP000823823"/>
    </source>
</evidence>
<dbReference type="EC" id="2.7.1.148" evidence="2 9"/>
<feature type="active site" evidence="9">
    <location>
        <position position="172"/>
    </location>
</feature>
<dbReference type="Pfam" id="PF08544">
    <property type="entry name" value="GHMP_kinases_C"/>
    <property type="match status" value="1"/>
</dbReference>
<dbReference type="NCBIfam" id="NF002870">
    <property type="entry name" value="PRK03188.1"/>
    <property type="match status" value="1"/>
</dbReference>
<accession>A0A9D2LFZ9</accession>
<dbReference type="Pfam" id="PF00288">
    <property type="entry name" value="GHMP_kinases_N"/>
    <property type="match status" value="1"/>
</dbReference>
<reference evidence="13" key="2">
    <citation type="submission" date="2021-04" db="EMBL/GenBank/DDBJ databases">
        <authorList>
            <person name="Gilroy R."/>
        </authorList>
    </citation>
    <scope>NUCLEOTIDE SEQUENCE</scope>
    <source>
        <strain evidence="13">ChiHjej13B12-24818</strain>
    </source>
</reference>
<evidence type="ECO:0000256" key="7">
    <source>
        <dbReference type="ARBA" id="ARBA00022840"/>
    </source>
</evidence>
<keyword evidence="7 9" id="KW-0067">ATP-binding</keyword>
<organism evidence="13 14">
    <name type="scientific">Candidatus Brachybacterium merdavium</name>
    <dbReference type="NCBI Taxonomy" id="2838513"/>
    <lineage>
        <taxon>Bacteria</taxon>
        <taxon>Bacillati</taxon>
        <taxon>Actinomycetota</taxon>
        <taxon>Actinomycetes</taxon>
        <taxon>Micrococcales</taxon>
        <taxon>Dermabacteraceae</taxon>
        <taxon>Brachybacterium</taxon>
    </lineage>
</organism>
<dbReference type="PANTHER" id="PTHR43527:SF2">
    <property type="entry name" value="4-DIPHOSPHOCYTIDYL-2-C-METHYL-D-ERYTHRITOL KINASE, CHLOROPLASTIC"/>
    <property type="match status" value="1"/>
</dbReference>
<feature type="domain" description="GHMP kinase C-terminal" evidence="12">
    <location>
        <begin position="244"/>
        <end position="315"/>
    </location>
</feature>
<dbReference type="NCBIfam" id="TIGR00154">
    <property type="entry name" value="ispE"/>
    <property type="match status" value="1"/>
</dbReference>
<comment type="caution">
    <text evidence="13">The sequence shown here is derived from an EMBL/GenBank/DDBJ whole genome shotgun (WGS) entry which is preliminary data.</text>
</comment>
<dbReference type="HAMAP" id="MF_00061">
    <property type="entry name" value="IspE"/>
    <property type="match status" value="1"/>
</dbReference>
<protein>
    <recommendedName>
        <fullName evidence="3 9">4-diphosphocytidyl-2-C-methyl-D-erythritol kinase</fullName>
        <shortName evidence="9">CMK</shortName>
        <ecNumber evidence="2 9">2.7.1.148</ecNumber>
    </recommendedName>
    <alternativeName>
        <fullName evidence="8 9">4-(cytidine-5'-diphospho)-2-C-methyl-D-erythritol kinase</fullName>
    </alternativeName>
</protein>
<dbReference type="Gene3D" id="3.30.230.10">
    <property type="match status" value="1"/>
</dbReference>
<keyword evidence="6 9" id="KW-0418">Kinase</keyword>
<dbReference type="Proteomes" id="UP000823823">
    <property type="component" value="Unassembled WGS sequence"/>
</dbReference>
<feature type="domain" description="GHMP kinase N-terminal" evidence="11">
    <location>
        <begin position="102"/>
        <end position="179"/>
    </location>
</feature>
<evidence type="ECO:0000256" key="1">
    <source>
        <dbReference type="ARBA" id="ARBA00009684"/>
    </source>
</evidence>
<dbReference type="InterPro" id="IPR013750">
    <property type="entry name" value="GHMP_kinase_C_dom"/>
</dbReference>
<comment type="pathway">
    <text evidence="9">Isoprenoid biosynthesis; isopentenyl diphosphate biosynthesis via DXP pathway; isopentenyl diphosphate from 1-deoxy-D-xylulose 5-phosphate: step 3/6.</text>
</comment>
<evidence type="ECO:0000256" key="9">
    <source>
        <dbReference type="HAMAP-Rule" id="MF_00061"/>
    </source>
</evidence>
<name>A0A9D2LFZ9_9MICO</name>
<evidence type="ECO:0000256" key="3">
    <source>
        <dbReference type="ARBA" id="ARBA00017473"/>
    </source>
</evidence>
<dbReference type="GO" id="GO:0005524">
    <property type="term" value="F:ATP binding"/>
    <property type="evidence" value="ECO:0007669"/>
    <property type="project" value="UniProtKB-UniRule"/>
</dbReference>
<dbReference type="GO" id="GO:0019288">
    <property type="term" value="P:isopentenyl diphosphate biosynthetic process, methylerythritol 4-phosphate pathway"/>
    <property type="evidence" value="ECO:0007669"/>
    <property type="project" value="UniProtKB-UniRule"/>
</dbReference>
<dbReference type="SUPFAM" id="SSF54211">
    <property type="entry name" value="Ribosomal protein S5 domain 2-like"/>
    <property type="match status" value="1"/>
</dbReference>